<dbReference type="InterPro" id="IPR046252">
    <property type="entry name" value="DUF6285"/>
</dbReference>
<evidence type="ECO:0008006" key="5">
    <source>
        <dbReference type="Google" id="ProtNLM"/>
    </source>
</evidence>
<evidence type="ECO:0000313" key="3">
    <source>
        <dbReference type="EMBL" id="GAA5167456.1"/>
    </source>
</evidence>
<dbReference type="PANTHER" id="PTHR21310:SF57">
    <property type="entry name" value="BLR2944 PROTEIN"/>
    <property type="match status" value="1"/>
</dbReference>
<dbReference type="EMBL" id="BAABJP010000037">
    <property type="protein sequence ID" value="GAA5167456.1"/>
    <property type="molecule type" value="Genomic_DNA"/>
</dbReference>
<evidence type="ECO:0000313" key="4">
    <source>
        <dbReference type="Proteomes" id="UP001428817"/>
    </source>
</evidence>
<dbReference type="Pfam" id="PF19802">
    <property type="entry name" value="DUF6285"/>
    <property type="match status" value="1"/>
</dbReference>
<evidence type="ECO:0000259" key="1">
    <source>
        <dbReference type="Pfam" id="PF01636"/>
    </source>
</evidence>
<dbReference type="InterPro" id="IPR002575">
    <property type="entry name" value="Aminoglycoside_PTrfase"/>
</dbReference>
<dbReference type="PANTHER" id="PTHR21310">
    <property type="entry name" value="AMINOGLYCOSIDE PHOSPHOTRANSFERASE-RELATED-RELATED"/>
    <property type="match status" value="1"/>
</dbReference>
<sequence>MEAVLARTWGHPVTVREARQLAGGASREIWSFLVEGDGARRLVMRRDPEGAFHPMDIDREAGVLVAAHEAGVPVPRPHAFGDGGDEVGRSYVLMDHVDGETIPRRLLRDPEYASARASLAAELGRVLARIHAIPLEKLPDLGDAVDPLDELVAMHEEFGEPRPALEVAFRWLAENRPPAAGPALVHGDFRNGNLMVGPEGLRAVLDWERAKVGDPVEDLGWLCVKAWRFGAPAAVGGFGDRGALLDGYAEVAGWRPSDEALRWWEVFGTANWAVICRRQAERHLSGAERSVEMAVLGRRVCESEHDVLLALGLTEAGPVDDPLESVEPAPADPHDPPSVDGLLAATADFLRAELVDGPAAGADQRVRFHARVAANALAIARRELRVGGAQRAAHAERLAALGCASDAELVAAIRSGSLDGRWPEVLDAVRALTIAKVTVANPRYLAHPGA</sequence>
<dbReference type="Proteomes" id="UP001428817">
    <property type="component" value="Unassembled WGS sequence"/>
</dbReference>
<dbReference type="Gene3D" id="3.90.1200.10">
    <property type="match status" value="1"/>
</dbReference>
<dbReference type="Pfam" id="PF01636">
    <property type="entry name" value="APH"/>
    <property type="match status" value="1"/>
</dbReference>
<feature type="domain" description="DUF6285" evidence="2">
    <location>
        <begin position="362"/>
        <end position="444"/>
    </location>
</feature>
<protein>
    <recommendedName>
        <fullName evidence="5">Aminoglycoside phosphotransferase</fullName>
    </recommendedName>
</protein>
<dbReference type="Gene3D" id="3.30.200.20">
    <property type="entry name" value="Phosphorylase Kinase, domain 1"/>
    <property type="match status" value="1"/>
</dbReference>
<keyword evidence="4" id="KW-1185">Reference proteome</keyword>
<reference evidence="4" key="1">
    <citation type="journal article" date="2019" name="Int. J. Syst. Evol. Microbiol.">
        <title>The Global Catalogue of Microorganisms (GCM) 10K type strain sequencing project: providing services to taxonomists for standard genome sequencing and annotation.</title>
        <authorList>
            <consortium name="The Broad Institute Genomics Platform"/>
            <consortium name="The Broad Institute Genome Sequencing Center for Infectious Disease"/>
            <person name="Wu L."/>
            <person name="Ma J."/>
        </authorList>
    </citation>
    <scope>NUCLEOTIDE SEQUENCE [LARGE SCALE GENOMIC DNA]</scope>
    <source>
        <strain evidence="4">JCM 18303</strain>
    </source>
</reference>
<dbReference type="CDD" id="cd05154">
    <property type="entry name" value="ACAD10_11_N-like"/>
    <property type="match status" value="1"/>
</dbReference>
<proteinExistence type="predicted"/>
<dbReference type="SUPFAM" id="SSF56112">
    <property type="entry name" value="Protein kinase-like (PK-like)"/>
    <property type="match status" value="1"/>
</dbReference>
<organism evidence="3 4">
    <name type="scientific">Pseudonocardia eucalypti</name>
    <dbReference type="NCBI Taxonomy" id="648755"/>
    <lineage>
        <taxon>Bacteria</taxon>
        <taxon>Bacillati</taxon>
        <taxon>Actinomycetota</taxon>
        <taxon>Actinomycetes</taxon>
        <taxon>Pseudonocardiales</taxon>
        <taxon>Pseudonocardiaceae</taxon>
        <taxon>Pseudonocardia</taxon>
    </lineage>
</organism>
<gene>
    <name evidence="3" type="ORF">GCM10023321_60210</name>
</gene>
<dbReference type="InterPro" id="IPR011009">
    <property type="entry name" value="Kinase-like_dom_sf"/>
</dbReference>
<dbReference type="InterPro" id="IPR041726">
    <property type="entry name" value="ACAD10_11_N"/>
</dbReference>
<name>A0ABP9QU83_9PSEU</name>
<feature type="domain" description="Aminoglycoside phosphotransferase" evidence="1">
    <location>
        <begin position="18"/>
        <end position="254"/>
    </location>
</feature>
<accession>A0ABP9QU83</accession>
<comment type="caution">
    <text evidence="3">The sequence shown here is derived from an EMBL/GenBank/DDBJ whole genome shotgun (WGS) entry which is preliminary data.</text>
</comment>
<dbReference type="InterPro" id="IPR051678">
    <property type="entry name" value="AGP_Transferase"/>
</dbReference>
<evidence type="ECO:0000259" key="2">
    <source>
        <dbReference type="Pfam" id="PF19802"/>
    </source>
</evidence>